<evidence type="ECO:0000256" key="5">
    <source>
        <dbReference type="SAM" id="Phobius"/>
    </source>
</evidence>
<evidence type="ECO:0000256" key="3">
    <source>
        <dbReference type="ARBA" id="ARBA00022989"/>
    </source>
</evidence>
<evidence type="ECO:0000256" key="4">
    <source>
        <dbReference type="ARBA" id="ARBA00023136"/>
    </source>
</evidence>
<evidence type="ECO:0000256" key="2">
    <source>
        <dbReference type="ARBA" id="ARBA00022692"/>
    </source>
</evidence>
<organism evidence="6 7">
    <name type="scientific">Candidatus Thiomargarita nelsonii</name>
    <dbReference type="NCBI Taxonomy" id="1003181"/>
    <lineage>
        <taxon>Bacteria</taxon>
        <taxon>Pseudomonadati</taxon>
        <taxon>Pseudomonadota</taxon>
        <taxon>Gammaproteobacteria</taxon>
        <taxon>Thiotrichales</taxon>
        <taxon>Thiotrichaceae</taxon>
        <taxon>Thiomargarita</taxon>
    </lineage>
</organism>
<keyword evidence="4 5" id="KW-0472">Membrane</keyword>
<protein>
    <submittedName>
        <fullName evidence="6">Sec-independent periplasmic protein translocase</fullName>
    </submittedName>
</protein>
<feature type="transmembrane region" description="Helical" evidence="5">
    <location>
        <begin position="61"/>
        <end position="86"/>
    </location>
</feature>
<sequence length="90" mass="10271">MTSPISKDMPFVQHLLELRDRLLKMILAILLILLVLMPFASDLFKLLAEPLLYMMPEGTQMIAIDVASPFFTPFKLTLMLSIFLAMPVIF</sequence>
<dbReference type="GO" id="GO:0065002">
    <property type="term" value="P:intracellular protein transmembrane transport"/>
    <property type="evidence" value="ECO:0007669"/>
    <property type="project" value="TreeGrafter"/>
</dbReference>
<name>A0A0A6NYB5_9GAMM</name>
<keyword evidence="3 5" id="KW-1133">Transmembrane helix</keyword>
<dbReference type="PANTHER" id="PTHR30371">
    <property type="entry name" value="SEC-INDEPENDENT PROTEIN TRANSLOCASE PROTEIN TATC"/>
    <property type="match status" value="1"/>
</dbReference>
<comment type="caution">
    <text evidence="6">The sequence shown here is derived from an EMBL/GenBank/DDBJ whole genome shotgun (WGS) entry which is preliminary data.</text>
</comment>
<comment type="subcellular location">
    <subcellularLocation>
        <location evidence="1">Membrane</location>
        <topology evidence="1">Multi-pass membrane protein</topology>
    </subcellularLocation>
</comment>
<gene>
    <name evidence="6" type="ORF">THIOM_003686</name>
</gene>
<dbReference type="EMBL" id="LUTY01002246">
    <property type="protein sequence ID" value="OAD20595.1"/>
    <property type="molecule type" value="Genomic_DNA"/>
</dbReference>
<reference evidence="6 7" key="1">
    <citation type="submission" date="2016-05" db="EMBL/GenBank/DDBJ databases">
        <title>Single-cell genome of chain-forming Candidatus Thiomargarita nelsonii and comparison to other large sulfur-oxidizing bacteria.</title>
        <authorList>
            <person name="Winkel M."/>
            <person name="Salman V."/>
            <person name="Woyke T."/>
            <person name="Schulz-Vogt H."/>
            <person name="Richter M."/>
            <person name="Flood B."/>
            <person name="Bailey J."/>
            <person name="Amann R."/>
            <person name="Mussmann M."/>
        </authorList>
    </citation>
    <scope>NUCLEOTIDE SEQUENCE [LARGE SCALE GENOMIC DNA]</scope>
    <source>
        <strain evidence="6 7">THI036</strain>
    </source>
</reference>
<dbReference type="InterPro" id="IPR002033">
    <property type="entry name" value="TatC"/>
</dbReference>
<dbReference type="Proteomes" id="UP000076962">
    <property type="component" value="Unassembled WGS sequence"/>
</dbReference>
<proteinExistence type="predicted"/>
<dbReference type="AlphaFoldDB" id="A0A0A6NYB5"/>
<dbReference type="PANTHER" id="PTHR30371:SF0">
    <property type="entry name" value="SEC-INDEPENDENT PROTEIN TRANSLOCASE PROTEIN TATC, CHLOROPLASTIC-RELATED"/>
    <property type="match status" value="1"/>
</dbReference>
<feature type="transmembrane region" description="Helical" evidence="5">
    <location>
        <begin position="21"/>
        <end position="41"/>
    </location>
</feature>
<feature type="non-terminal residue" evidence="6">
    <location>
        <position position="90"/>
    </location>
</feature>
<keyword evidence="2 5" id="KW-0812">Transmembrane</keyword>
<dbReference type="GO" id="GO:0043953">
    <property type="term" value="P:protein transport by the Tat complex"/>
    <property type="evidence" value="ECO:0007669"/>
    <property type="project" value="TreeGrafter"/>
</dbReference>
<dbReference type="GO" id="GO:0009977">
    <property type="term" value="F:proton motive force dependent protein transmembrane transporter activity"/>
    <property type="evidence" value="ECO:0007669"/>
    <property type="project" value="TreeGrafter"/>
</dbReference>
<evidence type="ECO:0000313" key="7">
    <source>
        <dbReference type="Proteomes" id="UP000076962"/>
    </source>
</evidence>
<accession>A0A0A6NYB5</accession>
<dbReference type="Pfam" id="PF00902">
    <property type="entry name" value="TatC"/>
    <property type="match status" value="1"/>
</dbReference>
<evidence type="ECO:0000256" key="1">
    <source>
        <dbReference type="ARBA" id="ARBA00004141"/>
    </source>
</evidence>
<dbReference type="GO" id="GO:0033281">
    <property type="term" value="C:TAT protein transport complex"/>
    <property type="evidence" value="ECO:0007669"/>
    <property type="project" value="TreeGrafter"/>
</dbReference>
<keyword evidence="7" id="KW-1185">Reference proteome</keyword>
<evidence type="ECO:0000313" key="6">
    <source>
        <dbReference type="EMBL" id="OAD20595.1"/>
    </source>
</evidence>